<dbReference type="EMBL" id="FORA01000001">
    <property type="protein sequence ID" value="SFI56842.1"/>
    <property type="molecule type" value="Genomic_DNA"/>
</dbReference>
<feature type="compositionally biased region" description="Basic and acidic residues" evidence="1">
    <location>
        <begin position="113"/>
        <end position="127"/>
    </location>
</feature>
<dbReference type="Proteomes" id="UP000199110">
    <property type="component" value="Unassembled WGS sequence"/>
</dbReference>
<feature type="region of interest" description="Disordered" evidence="1">
    <location>
        <begin position="99"/>
        <end position="166"/>
    </location>
</feature>
<evidence type="ECO:0000256" key="1">
    <source>
        <dbReference type="SAM" id="MobiDB-lite"/>
    </source>
</evidence>
<name>A0A1I3J9A8_9RHOB</name>
<organism evidence="4 5">
    <name type="scientific">Jannaschia pohangensis</name>
    <dbReference type="NCBI Taxonomy" id="390807"/>
    <lineage>
        <taxon>Bacteria</taxon>
        <taxon>Pseudomonadati</taxon>
        <taxon>Pseudomonadota</taxon>
        <taxon>Alphaproteobacteria</taxon>
        <taxon>Rhodobacterales</taxon>
        <taxon>Roseobacteraceae</taxon>
        <taxon>Jannaschia</taxon>
    </lineage>
</organism>
<dbReference type="InterPro" id="IPR018247">
    <property type="entry name" value="EF_Hand_1_Ca_BS"/>
</dbReference>
<dbReference type="RefSeq" id="WP_175484810.1">
    <property type="nucleotide sequence ID" value="NZ_FORA01000001.1"/>
</dbReference>
<keyword evidence="2" id="KW-0732">Signal</keyword>
<dbReference type="Pfam" id="PF13499">
    <property type="entry name" value="EF-hand_7"/>
    <property type="match status" value="1"/>
</dbReference>
<feature type="domain" description="EF-hand" evidence="3">
    <location>
        <begin position="87"/>
        <end position="122"/>
    </location>
</feature>
<feature type="domain" description="EF-hand" evidence="3">
    <location>
        <begin position="35"/>
        <end position="62"/>
    </location>
</feature>
<dbReference type="Pfam" id="PF13202">
    <property type="entry name" value="EF-hand_5"/>
    <property type="match status" value="2"/>
</dbReference>
<protein>
    <submittedName>
        <fullName evidence="4">Ca2+-binding protein, EF-hand superfamily</fullName>
    </submittedName>
</protein>
<dbReference type="SUPFAM" id="SSF47473">
    <property type="entry name" value="EF-hand"/>
    <property type="match status" value="1"/>
</dbReference>
<sequence length="166" mass="17447">MKKIAILALAIAAGASLSTMAEARDGGHGRGEHPAFEEIDANGDGAVTREEITAFRTTRGAARFEAADTDGNGSLSAAELTAAAQGRTESRVTRMLERLDTDGDGALSQAEMEAAREGRGQRGDRQGRGGGFERMFERADADDSGSLSAEEWAQLGQHRGGPRGRN</sequence>
<dbReference type="InterPro" id="IPR002048">
    <property type="entry name" value="EF_hand_dom"/>
</dbReference>
<gene>
    <name evidence="4" type="ORF">SAMN04488095_1254</name>
</gene>
<evidence type="ECO:0000313" key="4">
    <source>
        <dbReference type="EMBL" id="SFI56842.1"/>
    </source>
</evidence>
<feature type="chain" id="PRO_5011796200" evidence="2">
    <location>
        <begin position="24"/>
        <end position="166"/>
    </location>
</feature>
<dbReference type="Gene3D" id="1.10.238.10">
    <property type="entry name" value="EF-hand"/>
    <property type="match status" value="2"/>
</dbReference>
<accession>A0A1I3J9A8</accession>
<reference evidence="4 5" key="1">
    <citation type="submission" date="2016-10" db="EMBL/GenBank/DDBJ databases">
        <authorList>
            <person name="de Groot N.N."/>
        </authorList>
    </citation>
    <scope>NUCLEOTIDE SEQUENCE [LARGE SCALE GENOMIC DNA]</scope>
    <source>
        <strain evidence="4 5">DSM 19073</strain>
    </source>
</reference>
<keyword evidence="5" id="KW-1185">Reference proteome</keyword>
<dbReference type="GO" id="GO:0005509">
    <property type="term" value="F:calcium ion binding"/>
    <property type="evidence" value="ECO:0007669"/>
    <property type="project" value="InterPro"/>
</dbReference>
<evidence type="ECO:0000256" key="2">
    <source>
        <dbReference type="SAM" id="SignalP"/>
    </source>
</evidence>
<feature type="signal peptide" evidence="2">
    <location>
        <begin position="1"/>
        <end position="23"/>
    </location>
</feature>
<dbReference type="SMART" id="SM00054">
    <property type="entry name" value="EFh"/>
    <property type="match status" value="4"/>
</dbReference>
<evidence type="ECO:0000313" key="5">
    <source>
        <dbReference type="Proteomes" id="UP000199110"/>
    </source>
</evidence>
<feature type="domain" description="EF-hand" evidence="3">
    <location>
        <begin position="127"/>
        <end position="162"/>
    </location>
</feature>
<dbReference type="InterPro" id="IPR011992">
    <property type="entry name" value="EF-hand-dom_pair"/>
</dbReference>
<evidence type="ECO:0000259" key="3">
    <source>
        <dbReference type="PROSITE" id="PS50222"/>
    </source>
</evidence>
<dbReference type="PROSITE" id="PS00018">
    <property type="entry name" value="EF_HAND_1"/>
    <property type="match status" value="3"/>
</dbReference>
<dbReference type="STRING" id="390807.SAMN04488095_1254"/>
<dbReference type="PROSITE" id="PS50222">
    <property type="entry name" value="EF_HAND_2"/>
    <property type="match status" value="3"/>
</dbReference>
<proteinExistence type="predicted"/>
<dbReference type="AlphaFoldDB" id="A0A1I3J9A8"/>